<keyword evidence="2" id="KW-1185">Reference proteome</keyword>
<dbReference type="Proteomes" id="UP000188318">
    <property type="component" value="Unassembled WGS sequence"/>
</dbReference>
<organism evidence="1 2">
    <name type="scientific">Aspergillus carbonarius (strain ITEM 5010)</name>
    <dbReference type="NCBI Taxonomy" id="602072"/>
    <lineage>
        <taxon>Eukaryota</taxon>
        <taxon>Fungi</taxon>
        <taxon>Dikarya</taxon>
        <taxon>Ascomycota</taxon>
        <taxon>Pezizomycotina</taxon>
        <taxon>Eurotiomycetes</taxon>
        <taxon>Eurotiomycetidae</taxon>
        <taxon>Eurotiales</taxon>
        <taxon>Aspergillaceae</taxon>
        <taxon>Aspergillus</taxon>
        <taxon>Aspergillus subgen. Circumdati</taxon>
    </lineage>
</organism>
<gene>
    <name evidence="1" type="ORF">ASPCADRAFT_208749</name>
</gene>
<accession>A0A1R3RIB7</accession>
<feature type="non-terminal residue" evidence="1">
    <location>
        <position position="52"/>
    </location>
</feature>
<sequence>MFCPRPVRDLHPAWYNNLERPSAGRDLYPGLARFLSLACCICILHPVGSVPV</sequence>
<evidence type="ECO:0000313" key="2">
    <source>
        <dbReference type="Proteomes" id="UP000188318"/>
    </source>
</evidence>
<dbReference type="EMBL" id="KV907502">
    <property type="protein sequence ID" value="OOF94219.1"/>
    <property type="molecule type" value="Genomic_DNA"/>
</dbReference>
<dbReference type="AlphaFoldDB" id="A0A1R3RIB7"/>
<name>A0A1R3RIB7_ASPC5</name>
<proteinExistence type="predicted"/>
<reference evidence="2" key="1">
    <citation type="journal article" date="2017" name="Genome Biol.">
        <title>Comparative genomics reveals high biological diversity and specific adaptations in the industrially and medically important fungal genus Aspergillus.</title>
        <authorList>
            <person name="de Vries R.P."/>
            <person name="Riley R."/>
            <person name="Wiebenga A."/>
            <person name="Aguilar-Osorio G."/>
            <person name="Amillis S."/>
            <person name="Uchima C.A."/>
            <person name="Anderluh G."/>
            <person name="Asadollahi M."/>
            <person name="Askin M."/>
            <person name="Barry K."/>
            <person name="Battaglia E."/>
            <person name="Bayram O."/>
            <person name="Benocci T."/>
            <person name="Braus-Stromeyer S.A."/>
            <person name="Caldana C."/>
            <person name="Canovas D."/>
            <person name="Cerqueira G.C."/>
            <person name="Chen F."/>
            <person name="Chen W."/>
            <person name="Choi C."/>
            <person name="Clum A."/>
            <person name="Dos Santos R.A."/>
            <person name="Damasio A.R."/>
            <person name="Diallinas G."/>
            <person name="Emri T."/>
            <person name="Fekete E."/>
            <person name="Flipphi M."/>
            <person name="Freyberg S."/>
            <person name="Gallo A."/>
            <person name="Gournas C."/>
            <person name="Habgood R."/>
            <person name="Hainaut M."/>
            <person name="Harispe M.L."/>
            <person name="Henrissat B."/>
            <person name="Hilden K.S."/>
            <person name="Hope R."/>
            <person name="Hossain A."/>
            <person name="Karabika E."/>
            <person name="Karaffa L."/>
            <person name="Karanyi Z."/>
            <person name="Krasevec N."/>
            <person name="Kuo A."/>
            <person name="Kusch H."/>
            <person name="LaButti K."/>
            <person name="Lagendijk E.L."/>
            <person name="Lapidus A."/>
            <person name="Levasseur A."/>
            <person name="Lindquist E."/>
            <person name="Lipzen A."/>
            <person name="Logrieco A.F."/>
            <person name="MacCabe A."/>
            <person name="Maekelae M.R."/>
            <person name="Malavazi I."/>
            <person name="Melin P."/>
            <person name="Meyer V."/>
            <person name="Mielnichuk N."/>
            <person name="Miskei M."/>
            <person name="Molnar A.P."/>
            <person name="Mule G."/>
            <person name="Ngan C.Y."/>
            <person name="Orejas M."/>
            <person name="Orosz E."/>
            <person name="Ouedraogo J.P."/>
            <person name="Overkamp K.M."/>
            <person name="Park H.-S."/>
            <person name="Perrone G."/>
            <person name="Piumi F."/>
            <person name="Punt P.J."/>
            <person name="Ram A.F."/>
            <person name="Ramon A."/>
            <person name="Rauscher S."/>
            <person name="Record E."/>
            <person name="Riano-Pachon D.M."/>
            <person name="Robert V."/>
            <person name="Roehrig J."/>
            <person name="Ruller R."/>
            <person name="Salamov A."/>
            <person name="Salih N.S."/>
            <person name="Samson R.A."/>
            <person name="Sandor E."/>
            <person name="Sanguinetti M."/>
            <person name="Schuetze T."/>
            <person name="Sepcic K."/>
            <person name="Shelest E."/>
            <person name="Sherlock G."/>
            <person name="Sophianopoulou V."/>
            <person name="Squina F.M."/>
            <person name="Sun H."/>
            <person name="Susca A."/>
            <person name="Todd R.B."/>
            <person name="Tsang A."/>
            <person name="Unkles S.E."/>
            <person name="van de Wiele N."/>
            <person name="van Rossen-Uffink D."/>
            <person name="Oliveira J.V."/>
            <person name="Vesth T.C."/>
            <person name="Visser J."/>
            <person name="Yu J.-H."/>
            <person name="Zhou M."/>
            <person name="Andersen M.R."/>
            <person name="Archer D.B."/>
            <person name="Baker S.E."/>
            <person name="Benoit I."/>
            <person name="Brakhage A.A."/>
            <person name="Braus G.H."/>
            <person name="Fischer R."/>
            <person name="Frisvad J.C."/>
            <person name="Goldman G.H."/>
            <person name="Houbraken J."/>
            <person name="Oakley B."/>
            <person name="Pocsi I."/>
            <person name="Scazzocchio C."/>
            <person name="Seiboth B."/>
            <person name="vanKuyk P.A."/>
            <person name="Wortman J."/>
            <person name="Dyer P.S."/>
            <person name="Grigoriev I.V."/>
        </authorList>
    </citation>
    <scope>NUCLEOTIDE SEQUENCE [LARGE SCALE GENOMIC DNA]</scope>
    <source>
        <strain evidence="2">ITEM 5010</strain>
    </source>
</reference>
<dbReference type="VEuPathDB" id="FungiDB:ASPCADRAFT_208749"/>
<protein>
    <submittedName>
        <fullName evidence="1">Uncharacterized protein</fullName>
    </submittedName>
</protein>
<evidence type="ECO:0000313" key="1">
    <source>
        <dbReference type="EMBL" id="OOF94219.1"/>
    </source>
</evidence>